<name>A0A0V1A1G7_9BILA</name>
<dbReference type="AlphaFoldDB" id="A0A0V1A1G7"/>
<keyword evidence="2" id="KW-1185">Reference proteome</keyword>
<evidence type="ECO:0000313" key="1">
    <source>
        <dbReference type="EMBL" id="KRY18573.1"/>
    </source>
</evidence>
<evidence type="ECO:0000313" key="2">
    <source>
        <dbReference type="Proteomes" id="UP000054783"/>
    </source>
</evidence>
<protein>
    <submittedName>
        <fullName evidence="1">Uncharacterized protein</fullName>
    </submittedName>
</protein>
<dbReference type="EMBL" id="JYDQ01000045">
    <property type="protein sequence ID" value="KRY18573.1"/>
    <property type="molecule type" value="Genomic_DNA"/>
</dbReference>
<comment type="caution">
    <text evidence="1">The sequence shown here is derived from an EMBL/GenBank/DDBJ whole genome shotgun (WGS) entry which is preliminary data.</text>
</comment>
<accession>A0A0V1A1G7</accession>
<gene>
    <name evidence="1" type="ORF">T12_1674</name>
</gene>
<dbReference type="Proteomes" id="UP000054783">
    <property type="component" value="Unassembled WGS sequence"/>
</dbReference>
<sequence length="97" mass="11384">MKLIVFEEDEAQMWHSSAFITNQLGVCFCANSMGYNANFVDKQRKAESIKEKRLAEFAEEDYLEIDLLHSKNDEMLMYNFNVRTLDNNIATNYNFDP</sequence>
<reference evidence="1 2" key="1">
    <citation type="submission" date="2015-01" db="EMBL/GenBank/DDBJ databases">
        <title>Evolution of Trichinella species and genotypes.</title>
        <authorList>
            <person name="Korhonen P.K."/>
            <person name="Edoardo P."/>
            <person name="Giuseppe L.R."/>
            <person name="Gasser R.B."/>
        </authorList>
    </citation>
    <scope>NUCLEOTIDE SEQUENCE [LARGE SCALE GENOMIC DNA]</scope>
    <source>
        <strain evidence="1">ISS2496</strain>
    </source>
</reference>
<organism evidence="1 2">
    <name type="scientific">Trichinella patagoniensis</name>
    <dbReference type="NCBI Taxonomy" id="990121"/>
    <lineage>
        <taxon>Eukaryota</taxon>
        <taxon>Metazoa</taxon>
        <taxon>Ecdysozoa</taxon>
        <taxon>Nematoda</taxon>
        <taxon>Enoplea</taxon>
        <taxon>Dorylaimia</taxon>
        <taxon>Trichinellida</taxon>
        <taxon>Trichinellidae</taxon>
        <taxon>Trichinella</taxon>
    </lineage>
</organism>
<proteinExistence type="predicted"/>